<keyword evidence="6 7" id="KW-0472">Membrane</keyword>
<evidence type="ECO:0000256" key="3">
    <source>
        <dbReference type="ARBA" id="ARBA00022475"/>
    </source>
</evidence>
<organism evidence="9 10">
    <name type="scientific">Iningainema tapete BLCC-T55</name>
    <dbReference type="NCBI Taxonomy" id="2748662"/>
    <lineage>
        <taxon>Bacteria</taxon>
        <taxon>Bacillati</taxon>
        <taxon>Cyanobacteriota</taxon>
        <taxon>Cyanophyceae</taxon>
        <taxon>Nostocales</taxon>
        <taxon>Scytonemataceae</taxon>
        <taxon>Iningainema tapete</taxon>
    </lineage>
</organism>
<gene>
    <name evidence="9" type="ORF">ICL16_19440</name>
</gene>
<accession>A0A8J6XJG9</accession>
<dbReference type="InterPro" id="IPR020846">
    <property type="entry name" value="MFS_dom"/>
</dbReference>
<dbReference type="InterPro" id="IPR011701">
    <property type="entry name" value="MFS"/>
</dbReference>
<evidence type="ECO:0000256" key="4">
    <source>
        <dbReference type="ARBA" id="ARBA00022692"/>
    </source>
</evidence>
<feature type="transmembrane region" description="Helical" evidence="7">
    <location>
        <begin position="73"/>
        <end position="89"/>
    </location>
</feature>
<evidence type="ECO:0000256" key="2">
    <source>
        <dbReference type="ARBA" id="ARBA00022448"/>
    </source>
</evidence>
<keyword evidence="3" id="KW-1003">Cell membrane</keyword>
<feature type="domain" description="Major facilitator superfamily (MFS) profile" evidence="8">
    <location>
        <begin position="31"/>
        <end position="523"/>
    </location>
</feature>
<dbReference type="GO" id="GO:0022857">
    <property type="term" value="F:transmembrane transporter activity"/>
    <property type="evidence" value="ECO:0007669"/>
    <property type="project" value="InterPro"/>
</dbReference>
<comment type="caution">
    <text evidence="9">The sequence shown here is derived from an EMBL/GenBank/DDBJ whole genome shotgun (WGS) entry which is preliminary data.</text>
</comment>
<evidence type="ECO:0000313" key="9">
    <source>
        <dbReference type="EMBL" id="MBD2774190.1"/>
    </source>
</evidence>
<keyword evidence="2" id="KW-0813">Transport</keyword>
<proteinExistence type="predicted"/>
<dbReference type="Pfam" id="PF07690">
    <property type="entry name" value="MFS_1"/>
    <property type="match status" value="1"/>
</dbReference>
<evidence type="ECO:0000259" key="8">
    <source>
        <dbReference type="PROSITE" id="PS50850"/>
    </source>
</evidence>
<keyword evidence="10" id="KW-1185">Reference proteome</keyword>
<protein>
    <submittedName>
        <fullName evidence="9">MFS transporter</fullName>
    </submittedName>
</protein>
<reference evidence="9" key="1">
    <citation type="submission" date="2020-09" db="EMBL/GenBank/DDBJ databases">
        <title>Iningainema tapete sp. nov. (Scytonemataceae, Cyanobacteria) from greenhouses in central Florida (USA) produces two types of nodularin with biosynthetic potential for microcystin-LR and anabaenopeptins.</title>
        <authorList>
            <person name="Berthold D.E."/>
            <person name="Lefler F.W."/>
            <person name="Huang I.-S."/>
            <person name="Abdulla H."/>
            <person name="Zimba P.V."/>
            <person name="Laughinghouse H.D. IV."/>
        </authorList>
    </citation>
    <scope>NUCLEOTIDE SEQUENCE</scope>
    <source>
        <strain evidence="9">BLCCT55</strain>
    </source>
</reference>
<feature type="transmembrane region" description="Helical" evidence="7">
    <location>
        <begin position="30"/>
        <end position="53"/>
    </location>
</feature>
<feature type="transmembrane region" description="Helical" evidence="7">
    <location>
        <begin position="286"/>
        <end position="305"/>
    </location>
</feature>
<dbReference type="PANTHER" id="PTHR42718:SF42">
    <property type="entry name" value="EXPORT PROTEIN"/>
    <property type="match status" value="1"/>
</dbReference>
<dbReference type="EMBL" id="JACXAE010000065">
    <property type="protein sequence ID" value="MBD2774190.1"/>
    <property type="molecule type" value="Genomic_DNA"/>
</dbReference>
<dbReference type="Gene3D" id="1.20.1720.10">
    <property type="entry name" value="Multidrug resistance protein D"/>
    <property type="match status" value="1"/>
</dbReference>
<feature type="transmembrane region" description="Helical" evidence="7">
    <location>
        <begin position="242"/>
        <end position="265"/>
    </location>
</feature>
<dbReference type="InterPro" id="IPR036259">
    <property type="entry name" value="MFS_trans_sf"/>
</dbReference>
<feature type="transmembrane region" description="Helical" evidence="7">
    <location>
        <begin position="418"/>
        <end position="439"/>
    </location>
</feature>
<evidence type="ECO:0000313" key="10">
    <source>
        <dbReference type="Proteomes" id="UP000629098"/>
    </source>
</evidence>
<dbReference type="RefSeq" id="WP_190830893.1">
    <property type="nucleotide sequence ID" value="NZ_CAWPPI010000065.1"/>
</dbReference>
<evidence type="ECO:0000256" key="1">
    <source>
        <dbReference type="ARBA" id="ARBA00004651"/>
    </source>
</evidence>
<dbReference type="PANTHER" id="PTHR42718">
    <property type="entry name" value="MAJOR FACILITATOR SUPERFAMILY MULTIDRUG TRANSPORTER MFSC"/>
    <property type="match status" value="1"/>
</dbReference>
<dbReference type="GO" id="GO:0005886">
    <property type="term" value="C:plasma membrane"/>
    <property type="evidence" value="ECO:0007669"/>
    <property type="project" value="UniProtKB-SubCell"/>
</dbReference>
<feature type="transmembrane region" description="Helical" evidence="7">
    <location>
        <begin position="216"/>
        <end position="236"/>
    </location>
</feature>
<comment type="subcellular location">
    <subcellularLocation>
        <location evidence="1">Cell membrane</location>
        <topology evidence="1">Multi-pass membrane protein</topology>
    </subcellularLocation>
</comment>
<dbReference type="InterPro" id="IPR004638">
    <property type="entry name" value="EmrB-like"/>
</dbReference>
<name>A0A8J6XJG9_9CYAN</name>
<feature type="transmembrane region" description="Helical" evidence="7">
    <location>
        <begin position="498"/>
        <end position="519"/>
    </location>
</feature>
<feature type="transmembrane region" description="Helical" evidence="7">
    <location>
        <begin position="183"/>
        <end position="204"/>
    </location>
</feature>
<keyword evidence="5 7" id="KW-1133">Transmembrane helix</keyword>
<dbReference type="CDD" id="cd17321">
    <property type="entry name" value="MFS_MMR_MDR_like"/>
    <property type="match status" value="1"/>
</dbReference>
<sequence length="526" mass="56017">MANIIKQPCDEAVIRSAPCISPCSRNVGRWVLAATILGSSMAMIDGTVVNVALPVLQSQLNATTTDVQWIVESYALFLAALILVGGSLGDRFGRRLIFAIGIVLFALASVWCGLSPNVNQLIIARAVQGIGGALLVPGSLAIISASFSTEQRGQAIGTWSGFTAITSALGPVLGGWLVENVSWRWIFFLNVPLAVIVLSILLWQVPESRDEESARLDWWGAALVTLGLGTIVYGLIESSHLGLLHPLVLGCLIVGALILSAFIFVEANNRAPMMPLSLFKSRTFSGANLLTLLLYSALGGVFYFVPFNLIQVQRYSATAAGAVFLPFILIMFVLSRWSGGLVSRYGAKLPLTIGPIIAAVGFALFALPGVGGSYWTTFFPAILVLGLGMAISVAPLTTTVMNTVKQRQAGIASGINNAVARTAGLLGIAVLNIFVFNTFNRSLDQRLTRLNIPTEVQKLLDNQRIKLAGAEVPSSVSAEVSTQLKQAIALAFVDSFRLVMFIAFGLALASAMIAALMIANRKKQHT</sequence>
<evidence type="ECO:0000256" key="7">
    <source>
        <dbReference type="SAM" id="Phobius"/>
    </source>
</evidence>
<dbReference type="NCBIfam" id="TIGR00711">
    <property type="entry name" value="efflux_EmrB"/>
    <property type="match status" value="1"/>
</dbReference>
<feature type="transmembrane region" description="Helical" evidence="7">
    <location>
        <begin position="374"/>
        <end position="397"/>
    </location>
</feature>
<feature type="transmembrane region" description="Helical" evidence="7">
    <location>
        <begin position="317"/>
        <end position="337"/>
    </location>
</feature>
<dbReference type="AlphaFoldDB" id="A0A8J6XJG9"/>
<feature type="transmembrane region" description="Helical" evidence="7">
    <location>
        <begin position="349"/>
        <end position="368"/>
    </location>
</feature>
<dbReference type="PROSITE" id="PS50850">
    <property type="entry name" value="MFS"/>
    <property type="match status" value="1"/>
</dbReference>
<evidence type="ECO:0000256" key="6">
    <source>
        <dbReference type="ARBA" id="ARBA00023136"/>
    </source>
</evidence>
<dbReference type="Proteomes" id="UP000629098">
    <property type="component" value="Unassembled WGS sequence"/>
</dbReference>
<keyword evidence="4 7" id="KW-0812">Transmembrane</keyword>
<dbReference type="SUPFAM" id="SSF103473">
    <property type="entry name" value="MFS general substrate transporter"/>
    <property type="match status" value="1"/>
</dbReference>
<dbReference type="Gene3D" id="1.20.1250.20">
    <property type="entry name" value="MFS general substrate transporter like domains"/>
    <property type="match status" value="1"/>
</dbReference>
<feature type="transmembrane region" description="Helical" evidence="7">
    <location>
        <begin position="122"/>
        <end position="143"/>
    </location>
</feature>
<evidence type="ECO:0000256" key="5">
    <source>
        <dbReference type="ARBA" id="ARBA00022989"/>
    </source>
</evidence>
<feature type="transmembrane region" description="Helical" evidence="7">
    <location>
        <begin position="155"/>
        <end position="177"/>
    </location>
</feature>
<feature type="transmembrane region" description="Helical" evidence="7">
    <location>
        <begin position="96"/>
        <end position="116"/>
    </location>
</feature>